<dbReference type="AlphaFoldDB" id="A0A0W0TJ85"/>
<name>A0A0W0TJ85_LEGER</name>
<dbReference type="GO" id="GO:0140359">
    <property type="term" value="F:ABC-type transporter activity"/>
    <property type="evidence" value="ECO:0007669"/>
    <property type="project" value="InterPro"/>
</dbReference>
<comment type="subcellular location">
    <subcellularLocation>
        <location evidence="11">Cell inner membrane</location>
        <topology evidence="11">Multi-pass membrane protein</topology>
    </subcellularLocation>
    <subcellularLocation>
        <location evidence="1">Cell membrane</location>
        <topology evidence="1">Multi-pass membrane protein</topology>
    </subcellularLocation>
</comment>
<dbReference type="EMBL" id="LNYA01000032">
    <property type="protein sequence ID" value="KTC95679.1"/>
    <property type="molecule type" value="Genomic_DNA"/>
</dbReference>
<dbReference type="GO" id="GO:0015920">
    <property type="term" value="P:lipopolysaccharide transport"/>
    <property type="evidence" value="ECO:0007669"/>
    <property type="project" value="TreeGrafter"/>
</dbReference>
<comment type="caution">
    <text evidence="11">Lacks conserved residue(s) required for the propagation of feature annotation.</text>
</comment>
<evidence type="ECO:0000313" key="13">
    <source>
        <dbReference type="EMBL" id="KTC95679.1"/>
    </source>
</evidence>
<organism evidence="13 14">
    <name type="scientific">Legionella erythra</name>
    <dbReference type="NCBI Taxonomy" id="448"/>
    <lineage>
        <taxon>Bacteria</taxon>
        <taxon>Pseudomonadati</taxon>
        <taxon>Pseudomonadota</taxon>
        <taxon>Gammaproteobacteria</taxon>
        <taxon>Legionellales</taxon>
        <taxon>Legionellaceae</taxon>
        <taxon>Legionella</taxon>
    </lineage>
</organism>
<evidence type="ECO:0000256" key="4">
    <source>
        <dbReference type="ARBA" id="ARBA00022475"/>
    </source>
</evidence>
<dbReference type="STRING" id="448.Lery_1974"/>
<protein>
    <recommendedName>
        <fullName evidence="11">Transport permease protein</fullName>
    </recommendedName>
</protein>
<feature type="transmembrane region" description="Helical" evidence="11">
    <location>
        <begin position="230"/>
        <end position="249"/>
    </location>
</feature>
<evidence type="ECO:0000259" key="12">
    <source>
        <dbReference type="PROSITE" id="PS51012"/>
    </source>
</evidence>
<dbReference type="GO" id="GO:0015774">
    <property type="term" value="P:polysaccharide transport"/>
    <property type="evidence" value="ECO:0007669"/>
    <property type="project" value="UniProtKB-KW"/>
</dbReference>
<dbReference type="PATRIC" id="fig|448.7.peg.2071"/>
<dbReference type="PANTHER" id="PTHR30413:SF10">
    <property type="entry name" value="CAPSULE POLYSACCHARIDE EXPORT INNER-MEMBRANE PROTEIN CTRC"/>
    <property type="match status" value="1"/>
</dbReference>
<keyword evidence="7" id="KW-0972">Capsule biogenesis/degradation</keyword>
<keyword evidence="14" id="KW-1185">Reference proteome</keyword>
<feature type="transmembrane region" description="Helical" evidence="11">
    <location>
        <begin position="144"/>
        <end position="166"/>
    </location>
</feature>
<reference evidence="13 14" key="1">
    <citation type="submission" date="2015-11" db="EMBL/GenBank/DDBJ databases">
        <title>Genomic analysis of 38 Legionella species identifies large and diverse effector repertoires.</title>
        <authorList>
            <person name="Burstein D."/>
            <person name="Amaro F."/>
            <person name="Zusman T."/>
            <person name="Lifshitz Z."/>
            <person name="Cohen O."/>
            <person name="Gilbert J.A."/>
            <person name="Pupko T."/>
            <person name="Shuman H.A."/>
            <person name="Segal G."/>
        </authorList>
    </citation>
    <scope>NUCLEOTIDE SEQUENCE [LARGE SCALE GENOMIC DNA]</scope>
    <source>
        <strain evidence="13 14">SE-32A-C8</strain>
    </source>
</reference>
<evidence type="ECO:0000256" key="10">
    <source>
        <dbReference type="ARBA" id="ARBA00023136"/>
    </source>
</evidence>
<keyword evidence="8 11" id="KW-1133">Transmembrane helix</keyword>
<keyword evidence="9" id="KW-0625">Polysaccharide transport</keyword>
<evidence type="ECO:0000256" key="7">
    <source>
        <dbReference type="ARBA" id="ARBA00022903"/>
    </source>
</evidence>
<feature type="domain" description="ABC transmembrane type-2" evidence="12">
    <location>
        <begin position="29"/>
        <end position="255"/>
    </location>
</feature>
<evidence type="ECO:0000256" key="6">
    <source>
        <dbReference type="ARBA" id="ARBA00022692"/>
    </source>
</evidence>
<evidence type="ECO:0000313" key="14">
    <source>
        <dbReference type="Proteomes" id="UP000054773"/>
    </source>
</evidence>
<dbReference type="InterPro" id="IPR000412">
    <property type="entry name" value="ABC_2_transport"/>
</dbReference>
<dbReference type="Pfam" id="PF01061">
    <property type="entry name" value="ABC2_membrane"/>
    <property type="match status" value="1"/>
</dbReference>
<dbReference type="GO" id="GO:0043190">
    <property type="term" value="C:ATP-binding cassette (ABC) transporter complex"/>
    <property type="evidence" value="ECO:0007669"/>
    <property type="project" value="InterPro"/>
</dbReference>
<sequence>MFGFDRTDYSMIYNFFRINLKDRYLASALGGIWAILNPIIMLSIFTFIFGFVYRARLPGATTTLSYVVWLISGYGPWLAISEGLLNSANSIVSNTGIVKNMAFKTEILPISSVLISIIPLLVSLVFLTLIMIADHNRPSWEALMVIPVIAIMYFFMFGLGFFLSAVTVFLRDLAIVLPNILMMILFVSPIFYTVESMPRPIQIASEFNPFYILTEGFRQPLVYHTIPNHLIYGLIYVSGIAALLYFFGLSRFRKIKGYFTSVI</sequence>
<dbReference type="InterPro" id="IPR047817">
    <property type="entry name" value="ABC2_TM_bact-type"/>
</dbReference>
<accession>A0A0W0TJ85</accession>
<dbReference type="PANTHER" id="PTHR30413">
    <property type="entry name" value="INNER MEMBRANE TRANSPORT PERMEASE"/>
    <property type="match status" value="1"/>
</dbReference>
<evidence type="ECO:0000256" key="5">
    <source>
        <dbReference type="ARBA" id="ARBA00022597"/>
    </source>
</evidence>
<dbReference type="PROSITE" id="PS51012">
    <property type="entry name" value="ABC_TM2"/>
    <property type="match status" value="1"/>
</dbReference>
<keyword evidence="3 11" id="KW-0813">Transport</keyword>
<feature type="transmembrane region" description="Helical" evidence="11">
    <location>
        <begin position="107"/>
        <end position="132"/>
    </location>
</feature>
<evidence type="ECO:0000256" key="9">
    <source>
        <dbReference type="ARBA" id="ARBA00023047"/>
    </source>
</evidence>
<keyword evidence="10 11" id="KW-0472">Membrane</keyword>
<dbReference type="OrthoDB" id="9786910at2"/>
<dbReference type="PRINTS" id="PR00164">
    <property type="entry name" value="ABC2TRNSPORT"/>
</dbReference>
<keyword evidence="6 11" id="KW-0812">Transmembrane</keyword>
<feature type="transmembrane region" description="Helical" evidence="11">
    <location>
        <begin position="24"/>
        <end position="52"/>
    </location>
</feature>
<comment type="similarity">
    <text evidence="2 11">Belongs to the ABC-2 integral membrane protein family.</text>
</comment>
<comment type="caution">
    <text evidence="13">The sequence shown here is derived from an EMBL/GenBank/DDBJ whole genome shotgun (WGS) entry which is preliminary data.</text>
</comment>
<evidence type="ECO:0000256" key="1">
    <source>
        <dbReference type="ARBA" id="ARBA00004651"/>
    </source>
</evidence>
<feature type="transmembrane region" description="Helical" evidence="11">
    <location>
        <begin position="173"/>
        <end position="192"/>
    </location>
</feature>
<gene>
    <name evidence="13" type="ORF">Lery_1974</name>
</gene>
<dbReference type="InterPro" id="IPR013525">
    <property type="entry name" value="ABC2_TM"/>
</dbReference>
<evidence type="ECO:0000256" key="2">
    <source>
        <dbReference type="ARBA" id="ARBA00007783"/>
    </source>
</evidence>
<evidence type="ECO:0000256" key="3">
    <source>
        <dbReference type="ARBA" id="ARBA00022448"/>
    </source>
</evidence>
<evidence type="ECO:0000256" key="11">
    <source>
        <dbReference type="RuleBase" id="RU361157"/>
    </source>
</evidence>
<keyword evidence="4 11" id="KW-1003">Cell membrane</keyword>
<dbReference type="Proteomes" id="UP000054773">
    <property type="component" value="Unassembled WGS sequence"/>
</dbReference>
<keyword evidence="5" id="KW-0762">Sugar transport</keyword>
<proteinExistence type="inferred from homology"/>
<evidence type="ECO:0000256" key="8">
    <source>
        <dbReference type="ARBA" id="ARBA00022989"/>
    </source>
</evidence>